<organism evidence="1">
    <name type="scientific">Arundo donax</name>
    <name type="common">Giant reed</name>
    <name type="synonym">Donax arundinaceus</name>
    <dbReference type="NCBI Taxonomy" id="35708"/>
    <lineage>
        <taxon>Eukaryota</taxon>
        <taxon>Viridiplantae</taxon>
        <taxon>Streptophyta</taxon>
        <taxon>Embryophyta</taxon>
        <taxon>Tracheophyta</taxon>
        <taxon>Spermatophyta</taxon>
        <taxon>Magnoliopsida</taxon>
        <taxon>Liliopsida</taxon>
        <taxon>Poales</taxon>
        <taxon>Poaceae</taxon>
        <taxon>PACMAD clade</taxon>
        <taxon>Arundinoideae</taxon>
        <taxon>Arundineae</taxon>
        <taxon>Arundo</taxon>
    </lineage>
</organism>
<dbReference type="AlphaFoldDB" id="A0A0A9B381"/>
<dbReference type="EMBL" id="GBRH01240059">
    <property type="protein sequence ID" value="JAD57836.1"/>
    <property type="molecule type" value="Transcribed_RNA"/>
</dbReference>
<proteinExistence type="predicted"/>
<reference evidence="1" key="2">
    <citation type="journal article" date="2015" name="Data Brief">
        <title>Shoot transcriptome of the giant reed, Arundo donax.</title>
        <authorList>
            <person name="Barrero R.A."/>
            <person name="Guerrero F.D."/>
            <person name="Moolhuijzen P."/>
            <person name="Goolsby J.A."/>
            <person name="Tidwell J."/>
            <person name="Bellgard S.E."/>
            <person name="Bellgard M.I."/>
        </authorList>
    </citation>
    <scope>NUCLEOTIDE SEQUENCE</scope>
    <source>
        <tissue evidence="1">Shoot tissue taken approximately 20 cm above the soil surface</tissue>
    </source>
</reference>
<reference evidence="1" key="1">
    <citation type="submission" date="2014-09" db="EMBL/GenBank/DDBJ databases">
        <authorList>
            <person name="Magalhaes I.L.F."/>
            <person name="Oliveira U."/>
            <person name="Santos F.R."/>
            <person name="Vidigal T.H.D.A."/>
            <person name="Brescovit A.D."/>
            <person name="Santos A.J."/>
        </authorList>
    </citation>
    <scope>NUCLEOTIDE SEQUENCE</scope>
    <source>
        <tissue evidence="1">Shoot tissue taken approximately 20 cm above the soil surface</tissue>
    </source>
</reference>
<accession>A0A0A9B381</accession>
<evidence type="ECO:0000313" key="1">
    <source>
        <dbReference type="EMBL" id="JAD57836.1"/>
    </source>
</evidence>
<name>A0A0A9B381_ARUDO</name>
<sequence>MLPFLSNLQPNNRIKRVTRYLIPSCGDESLLRCEVTLHHFIYD</sequence>
<protein>
    <submittedName>
        <fullName evidence="1">Uncharacterized protein</fullName>
    </submittedName>
</protein>